<reference evidence="1" key="4">
    <citation type="submission" date="2019-03" db="UniProtKB">
        <authorList>
            <consortium name="EnsemblPlants"/>
        </authorList>
    </citation>
    <scope>IDENTIFICATION</scope>
</reference>
<sequence>CSRARPDEVPGAPRDHPHAAAALPTSLMLLCLRPISAAPPSISCCFSSSIPKTVAAPHPHVLAAPLSSIMLLLPPRSASFLLLHFLPAASPSSFTCCDLSLSHIFAAAPAEPSTLLLLLLLHKTAAAPFLPMPLLLLFPRP</sequence>
<protein>
    <submittedName>
        <fullName evidence="1">Uncharacterized protein</fullName>
    </submittedName>
</protein>
<proteinExistence type="predicted"/>
<reference evidence="1" key="5">
    <citation type="journal article" date="2021" name="G3 (Bethesda)">
        <title>Aegilops tauschii genome assembly Aet v5.0 features greater sequence contiguity and improved annotation.</title>
        <authorList>
            <person name="Wang L."/>
            <person name="Zhu T."/>
            <person name="Rodriguez J.C."/>
            <person name="Deal K.R."/>
            <person name="Dubcovsky J."/>
            <person name="McGuire P.E."/>
            <person name="Lux T."/>
            <person name="Spannagl M."/>
            <person name="Mayer K.F.X."/>
            <person name="Baldrich P."/>
            <person name="Meyers B.C."/>
            <person name="Huo N."/>
            <person name="Gu Y.Q."/>
            <person name="Zhou H."/>
            <person name="Devos K.M."/>
            <person name="Bennetzen J.L."/>
            <person name="Unver T."/>
            <person name="Budak H."/>
            <person name="Gulick P.J."/>
            <person name="Galiba G."/>
            <person name="Kalapos B."/>
            <person name="Nelson D.R."/>
            <person name="Li P."/>
            <person name="You F.M."/>
            <person name="Luo M.C."/>
            <person name="Dvorak J."/>
        </authorList>
    </citation>
    <scope>NUCLEOTIDE SEQUENCE [LARGE SCALE GENOMIC DNA]</scope>
    <source>
        <strain evidence="1">cv. AL8/78</strain>
    </source>
</reference>
<evidence type="ECO:0000313" key="2">
    <source>
        <dbReference type="Proteomes" id="UP000015105"/>
    </source>
</evidence>
<dbReference type="Gramene" id="AET4Gv20335800.2">
    <property type="protein sequence ID" value="AET4Gv20335800.2"/>
    <property type="gene ID" value="AET4Gv20335800"/>
</dbReference>
<organism evidence="1 2">
    <name type="scientific">Aegilops tauschii subsp. strangulata</name>
    <name type="common">Goatgrass</name>
    <dbReference type="NCBI Taxonomy" id="200361"/>
    <lineage>
        <taxon>Eukaryota</taxon>
        <taxon>Viridiplantae</taxon>
        <taxon>Streptophyta</taxon>
        <taxon>Embryophyta</taxon>
        <taxon>Tracheophyta</taxon>
        <taxon>Spermatophyta</taxon>
        <taxon>Magnoliopsida</taxon>
        <taxon>Liliopsida</taxon>
        <taxon>Poales</taxon>
        <taxon>Poaceae</taxon>
        <taxon>BOP clade</taxon>
        <taxon>Pooideae</taxon>
        <taxon>Triticodae</taxon>
        <taxon>Triticeae</taxon>
        <taxon>Triticinae</taxon>
        <taxon>Aegilops</taxon>
    </lineage>
</organism>
<accession>A0A453HXD3</accession>
<reference evidence="2" key="2">
    <citation type="journal article" date="2017" name="Nat. Plants">
        <title>The Aegilops tauschii genome reveals multiple impacts of transposons.</title>
        <authorList>
            <person name="Zhao G."/>
            <person name="Zou C."/>
            <person name="Li K."/>
            <person name="Wang K."/>
            <person name="Li T."/>
            <person name="Gao L."/>
            <person name="Zhang X."/>
            <person name="Wang H."/>
            <person name="Yang Z."/>
            <person name="Liu X."/>
            <person name="Jiang W."/>
            <person name="Mao L."/>
            <person name="Kong X."/>
            <person name="Jiao Y."/>
            <person name="Jia J."/>
        </authorList>
    </citation>
    <scope>NUCLEOTIDE SEQUENCE [LARGE SCALE GENOMIC DNA]</scope>
    <source>
        <strain evidence="2">cv. AL8/78</strain>
    </source>
</reference>
<dbReference type="Proteomes" id="UP000015105">
    <property type="component" value="Chromosome 4D"/>
</dbReference>
<dbReference type="EnsemblPlants" id="AET4Gv20335800.2">
    <property type="protein sequence ID" value="AET4Gv20335800.2"/>
    <property type="gene ID" value="AET4Gv20335800"/>
</dbReference>
<name>A0A453HXD3_AEGTS</name>
<evidence type="ECO:0000313" key="1">
    <source>
        <dbReference type="EnsemblPlants" id="AET4Gv20335800.2"/>
    </source>
</evidence>
<dbReference type="AlphaFoldDB" id="A0A453HXD3"/>
<keyword evidence="2" id="KW-1185">Reference proteome</keyword>
<reference evidence="2" key="1">
    <citation type="journal article" date="2014" name="Science">
        <title>Ancient hybridizations among the ancestral genomes of bread wheat.</title>
        <authorList>
            <consortium name="International Wheat Genome Sequencing Consortium,"/>
            <person name="Marcussen T."/>
            <person name="Sandve S.R."/>
            <person name="Heier L."/>
            <person name="Spannagl M."/>
            <person name="Pfeifer M."/>
            <person name="Jakobsen K.S."/>
            <person name="Wulff B.B."/>
            <person name="Steuernagel B."/>
            <person name="Mayer K.F."/>
            <person name="Olsen O.A."/>
        </authorList>
    </citation>
    <scope>NUCLEOTIDE SEQUENCE [LARGE SCALE GENOMIC DNA]</scope>
    <source>
        <strain evidence="2">cv. AL8/78</strain>
    </source>
</reference>
<reference evidence="1" key="3">
    <citation type="journal article" date="2017" name="Nature">
        <title>Genome sequence of the progenitor of the wheat D genome Aegilops tauschii.</title>
        <authorList>
            <person name="Luo M.C."/>
            <person name="Gu Y.Q."/>
            <person name="Puiu D."/>
            <person name="Wang H."/>
            <person name="Twardziok S.O."/>
            <person name="Deal K.R."/>
            <person name="Huo N."/>
            <person name="Zhu T."/>
            <person name="Wang L."/>
            <person name="Wang Y."/>
            <person name="McGuire P.E."/>
            <person name="Liu S."/>
            <person name="Long H."/>
            <person name="Ramasamy R.K."/>
            <person name="Rodriguez J.C."/>
            <person name="Van S.L."/>
            <person name="Yuan L."/>
            <person name="Wang Z."/>
            <person name="Xia Z."/>
            <person name="Xiao L."/>
            <person name="Anderson O.D."/>
            <person name="Ouyang S."/>
            <person name="Liang Y."/>
            <person name="Zimin A.V."/>
            <person name="Pertea G."/>
            <person name="Qi P."/>
            <person name="Bennetzen J.L."/>
            <person name="Dai X."/>
            <person name="Dawson M.W."/>
            <person name="Muller H.G."/>
            <person name="Kugler K."/>
            <person name="Rivarola-Duarte L."/>
            <person name="Spannagl M."/>
            <person name="Mayer K.F.X."/>
            <person name="Lu F.H."/>
            <person name="Bevan M.W."/>
            <person name="Leroy P."/>
            <person name="Li P."/>
            <person name="You F.M."/>
            <person name="Sun Q."/>
            <person name="Liu Z."/>
            <person name="Lyons E."/>
            <person name="Wicker T."/>
            <person name="Salzberg S.L."/>
            <person name="Devos K.M."/>
            <person name="Dvorak J."/>
        </authorList>
    </citation>
    <scope>NUCLEOTIDE SEQUENCE [LARGE SCALE GENOMIC DNA]</scope>
    <source>
        <strain evidence="1">cv. AL8/78</strain>
    </source>
</reference>